<dbReference type="RefSeq" id="WP_117343051.1">
    <property type="nucleotide sequence ID" value="NZ_CP055466.1"/>
</dbReference>
<reference evidence="1 2" key="1">
    <citation type="submission" date="2020-06" db="EMBL/GenBank/DDBJ databases">
        <title>REHAB project genomes.</title>
        <authorList>
            <person name="Shaw L.P."/>
        </authorList>
    </citation>
    <scope>NUCLEOTIDE SEQUENCE [LARGE SCALE GENOMIC DNA]</scope>
    <source>
        <strain evidence="1 2">RHBSTW-00116</strain>
    </source>
</reference>
<organism evidence="1 2">
    <name type="scientific">Citrobacter freundii</name>
    <dbReference type="NCBI Taxonomy" id="546"/>
    <lineage>
        <taxon>Bacteria</taxon>
        <taxon>Pseudomonadati</taxon>
        <taxon>Pseudomonadota</taxon>
        <taxon>Gammaproteobacteria</taxon>
        <taxon>Enterobacterales</taxon>
        <taxon>Enterobacteriaceae</taxon>
        <taxon>Citrobacter</taxon>
        <taxon>Citrobacter freundii complex</taxon>
    </lineage>
</organism>
<comment type="caution">
    <text evidence="1">The sequence shown here is derived from an EMBL/GenBank/DDBJ whole genome shotgun (WGS) entry which is preliminary data.</text>
</comment>
<accession>A0A7D6VTF8</accession>
<sequence length="129" mass="14255">MKKVLIASLTLVAMTTAPAHAINAQYRAQLERSGCNEMNAGKGCDIHKTKAENAKNAVKHTPNSVNESNVPQYVKEAENIINLKGIAAEEYLIERGWRQQADGDWKKGAHLMRVIEDKKGFVANAQIIK</sequence>
<dbReference type="AlphaFoldDB" id="A0A7D6VTF8"/>
<evidence type="ECO:0000313" key="2">
    <source>
        <dbReference type="Proteomes" id="UP000591803"/>
    </source>
</evidence>
<dbReference type="Proteomes" id="UP000591803">
    <property type="component" value="Unassembled WGS sequence"/>
</dbReference>
<protein>
    <submittedName>
        <fullName evidence="1">Uncharacterized protein</fullName>
    </submittedName>
</protein>
<dbReference type="EMBL" id="JABXRI010000001">
    <property type="protein sequence ID" value="MBA8063544.1"/>
    <property type="molecule type" value="Genomic_DNA"/>
</dbReference>
<name>A0A7D6VTF8_CITFR</name>
<evidence type="ECO:0000313" key="1">
    <source>
        <dbReference type="EMBL" id="MBA8063544.1"/>
    </source>
</evidence>
<proteinExistence type="predicted"/>
<gene>
    <name evidence="1" type="ORF">HV077_14285</name>
</gene>